<dbReference type="InterPro" id="IPR038507">
    <property type="entry name" value="YcnI-like_sf"/>
</dbReference>
<protein>
    <submittedName>
        <fullName evidence="5">YcnI family protein</fullName>
    </submittedName>
</protein>
<organism evidence="5 6">
    <name type="scientific">Geodermatophilus maliterrae</name>
    <dbReference type="NCBI Taxonomy" id="3162531"/>
    <lineage>
        <taxon>Bacteria</taxon>
        <taxon>Bacillati</taxon>
        <taxon>Actinomycetota</taxon>
        <taxon>Actinomycetes</taxon>
        <taxon>Geodermatophilales</taxon>
        <taxon>Geodermatophilaceae</taxon>
        <taxon>Geodermatophilus</taxon>
    </lineage>
</organism>
<feature type="signal peptide" evidence="3">
    <location>
        <begin position="1"/>
        <end position="30"/>
    </location>
</feature>
<feature type="domain" description="YncI copper-binding" evidence="4">
    <location>
        <begin position="36"/>
        <end position="183"/>
    </location>
</feature>
<keyword evidence="3" id="KW-0732">Signal</keyword>
<dbReference type="CDD" id="cd08545">
    <property type="entry name" value="YcnI_like"/>
    <property type="match status" value="1"/>
</dbReference>
<keyword evidence="2" id="KW-0472">Membrane</keyword>
<dbReference type="Pfam" id="PF07987">
    <property type="entry name" value="DUF1775"/>
    <property type="match status" value="1"/>
</dbReference>
<proteinExistence type="predicted"/>
<evidence type="ECO:0000313" key="5">
    <source>
        <dbReference type="EMBL" id="MEX5718893.1"/>
    </source>
</evidence>
<dbReference type="EMBL" id="JBFNXQ010000029">
    <property type="protein sequence ID" value="MEX5718893.1"/>
    <property type="molecule type" value="Genomic_DNA"/>
</dbReference>
<name>A0ABV3XFJ5_9ACTN</name>
<dbReference type="RefSeq" id="WP_369206190.1">
    <property type="nucleotide sequence ID" value="NZ_JBFNXQ010000029.1"/>
</dbReference>
<feature type="compositionally biased region" description="Low complexity" evidence="1">
    <location>
        <begin position="184"/>
        <end position="205"/>
    </location>
</feature>
<evidence type="ECO:0000256" key="1">
    <source>
        <dbReference type="SAM" id="MobiDB-lite"/>
    </source>
</evidence>
<feature type="chain" id="PRO_5046278618" evidence="3">
    <location>
        <begin position="31"/>
        <end position="249"/>
    </location>
</feature>
<evidence type="ECO:0000256" key="2">
    <source>
        <dbReference type="SAM" id="Phobius"/>
    </source>
</evidence>
<feature type="transmembrane region" description="Helical" evidence="2">
    <location>
        <begin position="220"/>
        <end position="240"/>
    </location>
</feature>
<feature type="region of interest" description="Disordered" evidence="1">
    <location>
        <begin position="169"/>
        <end position="212"/>
    </location>
</feature>
<dbReference type="Gene3D" id="2.60.40.2230">
    <property type="entry name" value="Uncharacterised protein YcnI-like PF07987, DUF1775"/>
    <property type="match status" value="1"/>
</dbReference>
<comment type="caution">
    <text evidence="5">The sequence shown here is derived from an EMBL/GenBank/DDBJ whole genome shotgun (WGS) entry which is preliminary data.</text>
</comment>
<dbReference type="InterPro" id="IPR012533">
    <property type="entry name" value="YcnI-copper_dom"/>
</dbReference>
<keyword evidence="2" id="KW-0812">Transmembrane</keyword>
<sequence>MSHPILRPLARAGVVLAAALAALVASVVVATGASAHVTVSSDDAVAGGYGKLTFRVPNESDTASTVALRISVPADAAMASLQVQPVPGWTVSTTSAQLDEPVTVHGQEIGDHVSVVEFRADAGGGIAPGQFQEFSLSGGPFPDADSLSYPVVQTYSDGTESAWIEPTVDGEAEPESPAPVLSLTAADGDTADGDTAAATGTAAADGHAHGDPVSDQPAGLALFLAILALAVGLAGVVLGYRAGRRTVSS</sequence>
<keyword evidence="6" id="KW-1185">Reference proteome</keyword>
<evidence type="ECO:0000256" key="3">
    <source>
        <dbReference type="SAM" id="SignalP"/>
    </source>
</evidence>
<evidence type="ECO:0000313" key="6">
    <source>
        <dbReference type="Proteomes" id="UP001560045"/>
    </source>
</evidence>
<keyword evidence="2" id="KW-1133">Transmembrane helix</keyword>
<gene>
    <name evidence="5" type="ORF">ABQ292_11040</name>
</gene>
<accession>A0ABV3XFJ5</accession>
<evidence type="ECO:0000259" key="4">
    <source>
        <dbReference type="Pfam" id="PF07987"/>
    </source>
</evidence>
<dbReference type="Proteomes" id="UP001560045">
    <property type="component" value="Unassembled WGS sequence"/>
</dbReference>
<reference evidence="5 6" key="1">
    <citation type="submission" date="2024-06" db="EMBL/GenBank/DDBJ databases">
        <title>Draft genome sequence of Geodermatophilus badlandi, a novel member of the Geodermatophilaceae isolated from badland sedimentary rocks in the Red desert, Wyoming, USA.</title>
        <authorList>
            <person name="Ben Tekaya S."/>
            <person name="Nouioui I."/>
            <person name="Flores G.M."/>
            <person name="Shaal M.N."/>
            <person name="Bredoire F."/>
            <person name="Basile F."/>
            <person name="Van Diepen L."/>
            <person name="Ward N.L."/>
        </authorList>
    </citation>
    <scope>NUCLEOTIDE SEQUENCE [LARGE SCALE GENOMIC DNA]</scope>
    <source>
        <strain evidence="5 6">WL48A</strain>
    </source>
</reference>